<dbReference type="Pfam" id="PF13385">
    <property type="entry name" value="Laminin_G_3"/>
    <property type="match status" value="1"/>
</dbReference>
<comment type="caution">
    <text evidence="7">The sequence shown here is derived from an EMBL/GenBank/DDBJ whole genome shotgun (WGS) entry which is preliminary data.</text>
</comment>
<proteinExistence type="predicted"/>
<dbReference type="PANTHER" id="PTHR35889:SF3">
    <property type="entry name" value="F-BOX DOMAIN-CONTAINING PROTEIN"/>
    <property type="match status" value="1"/>
</dbReference>
<dbReference type="InterPro" id="IPR009056">
    <property type="entry name" value="Cyt_c-like_dom"/>
</dbReference>
<dbReference type="InterPro" id="IPR036909">
    <property type="entry name" value="Cyt_c-like_dom_sf"/>
</dbReference>
<dbReference type="PROSITE" id="PS51007">
    <property type="entry name" value="CYTC"/>
    <property type="match status" value="1"/>
</dbReference>
<feature type="domain" description="Cytochrome c" evidence="6">
    <location>
        <begin position="314"/>
        <end position="390"/>
    </location>
</feature>
<keyword evidence="2 4" id="KW-0479">Metal-binding</keyword>
<reference evidence="8" key="1">
    <citation type="journal article" date="2019" name="Int. J. Syst. Evol. Microbiol.">
        <title>The Global Catalogue of Microorganisms (GCM) 10K type strain sequencing project: providing services to taxonomists for standard genome sequencing and annotation.</title>
        <authorList>
            <consortium name="The Broad Institute Genomics Platform"/>
            <consortium name="The Broad Institute Genome Sequencing Center for Infectious Disease"/>
            <person name="Wu L."/>
            <person name="Ma J."/>
        </authorList>
    </citation>
    <scope>NUCLEOTIDE SEQUENCE [LARGE SCALE GENOMIC DNA]</scope>
    <source>
        <strain evidence="8">CCUG 63682</strain>
    </source>
</reference>
<keyword evidence="1 4" id="KW-0349">Heme</keyword>
<accession>A0ABV9N5Q5</accession>
<feature type="region of interest" description="Disordered" evidence="5">
    <location>
        <begin position="436"/>
        <end position="461"/>
    </location>
</feature>
<evidence type="ECO:0000256" key="3">
    <source>
        <dbReference type="ARBA" id="ARBA00023004"/>
    </source>
</evidence>
<dbReference type="EMBL" id="JBHSGP010000014">
    <property type="protein sequence ID" value="MFC4722799.1"/>
    <property type="molecule type" value="Genomic_DNA"/>
</dbReference>
<gene>
    <name evidence="7" type="ORF">ACFO5O_10730</name>
</gene>
<dbReference type="InterPro" id="IPR013320">
    <property type="entry name" value="ConA-like_dom_sf"/>
</dbReference>
<dbReference type="SUPFAM" id="SSF49899">
    <property type="entry name" value="Concanavalin A-like lectins/glucanases"/>
    <property type="match status" value="1"/>
</dbReference>
<evidence type="ECO:0000313" key="7">
    <source>
        <dbReference type="EMBL" id="MFC4722799.1"/>
    </source>
</evidence>
<keyword evidence="3 4" id="KW-0408">Iron</keyword>
<evidence type="ECO:0000256" key="5">
    <source>
        <dbReference type="SAM" id="MobiDB-lite"/>
    </source>
</evidence>
<dbReference type="PANTHER" id="PTHR35889">
    <property type="entry name" value="CYCLOINULO-OLIGOSACCHARIDE FRUCTANOTRANSFERASE-RELATED"/>
    <property type="match status" value="1"/>
</dbReference>
<evidence type="ECO:0000256" key="4">
    <source>
        <dbReference type="PROSITE-ProRule" id="PRU00433"/>
    </source>
</evidence>
<evidence type="ECO:0000256" key="1">
    <source>
        <dbReference type="ARBA" id="ARBA00022617"/>
    </source>
</evidence>
<sequence length="1087" mass="124565">MLLSLNCSGPLSNEVELAYEALPEYVDYNFHIKPILSDRCYTCHGPDPQTRKAGLRLDIEAEAFKQLQSGNYAFVKRKIGKSEVIHRLLSNDPEFMMPPPDSELTISAREIAMIAKWIDQGSNWKEHWSFLALNAPKVPTLNNNWTRQNNIDHYIQNQLLQQGMAPAALADKERLIKRVTMDLTGLPPSVEEIDAFLNDTSNNAYEKVVDRLLQSDAYAERMTQEWMDVARYSDSHGVSFDGYRTSWPYRDWLIEAFKKNMPYDEFITHQIAGDLIPNANDQSILATSFLRMNPLEASGGSIPEEFRLEYVNERAGLTGTALLGLTVECAKCHDHKFDPITQREFFQVSAFFNSTEEYGLAPTDSDRPPTLTLLSDEEKSQINTYVKSLEADEKALALLKQKQLAIYDKALPTISEVRPLAHYKFNSIASYKKELKPRKPMEEDKKKDKDKKKKEEKKKAEPKKKIFLDMQMLDGNKEAEANLKITLAEGKYGKAAYFNEEYDIVTLRKIGEFEHYDPFSISTWISTEKDSIGSSQTIIGNTGHVFQFHRGWEIALDSTNHVRVRLIHRLPDEVISVTSIDEIPPNKWQHVGFTYDGSKSAKGVTVFINGKKARTKTNFDNLKRSMVPINMDTMKPDTIPLIVGRSNRLWMNDLGLFRGKIDDIKVYDRQLSQWEMAQLGEASLDANSKDIRQEYWFLHDKNLLAQRNKIKTLRKELGAILDSADQVMVMKDMKTPRKTYILEKGLYNQPGEEVEPGGINKVLPYSKDLPKNRLGLAKWLFDPNNALVPRVAINRYWQMIFGKGLVKTAEDFGSQGERPSHPELLDWLAQDLVKHDWNIKHAIKQMVMSYTYQQSSHCPEELRKTDPENKFLARSPSYRWPAEMIRDNVLKASGLLVSDIGGPSVKPYQPEGLWKEVLMASNKLKKYVPDSGKGLYRRSLYTFSRRFAPNPFMINFDGTPREICTIRRNVTSTPLQALTLLNDPQFVEASRVLSERVQKEHPENIDQQIQLAFRRSTGLKPTNEQLNILKDQYQTSLEQFVNTPTLIDSILSVGEMPFDKVLPKDKTAAMTLVVSTIFNFDESYMKR</sequence>
<dbReference type="InterPro" id="IPR011429">
    <property type="entry name" value="Cyt_c_Planctomycete-type"/>
</dbReference>
<dbReference type="Proteomes" id="UP001595953">
    <property type="component" value="Unassembled WGS sequence"/>
</dbReference>
<name>A0ABV9N5Q5_9FLAO</name>
<organism evidence="7 8">
    <name type="scientific">Geojedonia litorea</name>
    <dbReference type="NCBI Taxonomy" id="1268269"/>
    <lineage>
        <taxon>Bacteria</taxon>
        <taxon>Pseudomonadati</taxon>
        <taxon>Bacteroidota</taxon>
        <taxon>Flavobacteriia</taxon>
        <taxon>Flavobacteriales</taxon>
        <taxon>Flavobacteriaceae</taxon>
        <taxon>Geojedonia</taxon>
    </lineage>
</organism>
<dbReference type="Pfam" id="PF07583">
    <property type="entry name" value="PSCyt2"/>
    <property type="match status" value="1"/>
</dbReference>
<dbReference type="Pfam" id="PF07635">
    <property type="entry name" value="PSCyt1"/>
    <property type="match status" value="1"/>
</dbReference>
<dbReference type="Pfam" id="PF07587">
    <property type="entry name" value="PSD1"/>
    <property type="match status" value="1"/>
</dbReference>
<dbReference type="RefSeq" id="WP_387963617.1">
    <property type="nucleotide sequence ID" value="NZ_JBHSGP010000014.1"/>
</dbReference>
<evidence type="ECO:0000259" key="6">
    <source>
        <dbReference type="PROSITE" id="PS51007"/>
    </source>
</evidence>
<feature type="compositionally biased region" description="Basic and acidic residues" evidence="5">
    <location>
        <begin position="436"/>
        <end position="447"/>
    </location>
</feature>
<dbReference type="SUPFAM" id="SSF46626">
    <property type="entry name" value="Cytochrome c"/>
    <property type="match status" value="1"/>
</dbReference>
<evidence type="ECO:0000313" key="8">
    <source>
        <dbReference type="Proteomes" id="UP001595953"/>
    </source>
</evidence>
<dbReference type="InterPro" id="IPR011444">
    <property type="entry name" value="DUF1549"/>
</dbReference>
<evidence type="ECO:0000256" key="2">
    <source>
        <dbReference type="ARBA" id="ARBA00022723"/>
    </source>
</evidence>
<dbReference type="Gene3D" id="2.60.120.200">
    <property type="match status" value="1"/>
</dbReference>
<keyword evidence="8" id="KW-1185">Reference proteome</keyword>
<protein>
    <submittedName>
        <fullName evidence="7">DUF1553 domain-containing protein</fullName>
    </submittedName>
</protein>
<dbReference type="InterPro" id="IPR022655">
    <property type="entry name" value="DUF1553"/>
</dbReference>